<reference evidence="9" key="1">
    <citation type="submission" date="2021-01" db="EMBL/GenBank/DDBJ databases">
        <authorList>
            <person name="Corre E."/>
            <person name="Pelletier E."/>
            <person name="Niang G."/>
            <person name="Scheremetjew M."/>
            <person name="Finn R."/>
            <person name="Kale V."/>
            <person name="Holt S."/>
            <person name="Cochrane G."/>
            <person name="Meng A."/>
            <person name="Brown T."/>
            <person name="Cohen L."/>
        </authorList>
    </citation>
    <scope>NUCLEOTIDE SEQUENCE</scope>
</reference>
<comment type="catalytic activity">
    <reaction evidence="1">
        <text>Thiol-dependent hydrolysis of ester, thioester, amide, peptide and isopeptide bonds formed by the C-terminal Gly of ubiquitin (a 76-residue protein attached to proteins as an intracellular targeting signal).</text>
        <dbReference type="EC" id="3.4.19.12"/>
    </reaction>
</comment>
<evidence type="ECO:0000256" key="5">
    <source>
        <dbReference type="ARBA" id="ARBA00022801"/>
    </source>
</evidence>
<dbReference type="GO" id="GO:0071108">
    <property type="term" value="P:protein K48-linked deubiquitination"/>
    <property type="evidence" value="ECO:0007669"/>
    <property type="project" value="TreeGrafter"/>
</dbReference>
<accession>A0A7S1B1P2</accession>
<keyword evidence="5" id="KW-0378">Hydrolase</keyword>
<evidence type="ECO:0000259" key="8">
    <source>
        <dbReference type="PROSITE" id="PS50802"/>
    </source>
</evidence>
<dbReference type="InterPro" id="IPR038765">
    <property type="entry name" value="Papain-like_cys_pep_sf"/>
</dbReference>
<dbReference type="GO" id="GO:0006508">
    <property type="term" value="P:proteolysis"/>
    <property type="evidence" value="ECO:0007669"/>
    <property type="project" value="UniProtKB-KW"/>
</dbReference>
<dbReference type="EMBL" id="HBFQ01065470">
    <property type="protein sequence ID" value="CAD8872139.1"/>
    <property type="molecule type" value="Transcribed_RNA"/>
</dbReference>
<feature type="compositionally biased region" description="Basic and acidic residues" evidence="7">
    <location>
        <begin position="8"/>
        <end position="19"/>
    </location>
</feature>
<gene>
    <name evidence="9" type="ORF">NSCI0253_LOCUS46496</name>
</gene>
<dbReference type="SUPFAM" id="SSF54001">
    <property type="entry name" value="Cysteine proteinases"/>
    <property type="match status" value="1"/>
</dbReference>
<evidence type="ECO:0000256" key="7">
    <source>
        <dbReference type="SAM" id="MobiDB-lite"/>
    </source>
</evidence>
<dbReference type="InterPro" id="IPR042467">
    <property type="entry name" value="Peptidase_C65_otubain_sub2"/>
</dbReference>
<keyword evidence="6" id="KW-0788">Thiol protease</keyword>
<feature type="region of interest" description="Disordered" evidence="7">
    <location>
        <begin position="1"/>
        <end position="22"/>
    </location>
</feature>
<dbReference type="GO" id="GO:0004843">
    <property type="term" value="F:cysteine-type deubiquitinase activity"/>
    <property type="evidence" value="ECO:0007669"/>
    <property type="project" value="UniProtKB-EC"/>
</dbReference>
<dbReference type="InterPro" id="IPR042468">
    <property type="entry name" value="Peptidase_C65_otubain_sub1"/>
</dbReference>
<evidence type="ECO:0000256" key="3">
    <source>
        <dbReference type="ARBA" id="ARBA00022670"/>
    </source>
</evidence>
<dbReference type="InterPro" id="IPR003323">
    <property type="entry name" value="OTU_dom"/>
</dbReference>
<evidence type="ECO:0000256" key="6">
    <source>
        <dbReference type="ARBA" id="ARBA00022807"/>
    </source>
</evidence>
<dbReference type="PROSITE" id="PS50802">
    <property type="entry name" value="OTU"/>
    <property type="match status" value="1"/>
</dbReference>
<dbReference type="GO" id="GO:0005634">
    <property type="term" value="C:nucleus"/>
    <property type="evidence" value="ECO:0007669"/>
    <property type="project" value="TreeGrafter"/>
</dbReference>
<dbReference type="GO" id="GO:0043130">
    <property type="term" value="F:ubiquitin binding"/>
    <property type="evidence" value="ECO:0007669"/>
    <property type="project" value="TreeGrafter"/>
</dbReference>
<dbReference type="PANTHER" id="PTHR12931:SF15">
    <property type="entry name" value="UBIQUITIN THIOESTERASE OTUBAIN-LIKE"/>
    <property type="match status" value="1"/>
</dbReference>
<evidence type="ECO:0000256" key="4">
    <source>
        <dbReference type="ARBA" id="ARBA00022786"/>
    </source>
</evidence>
<dbReference type="CDD" id="cd22749">
    <property type="entry name" value="Otubain_C65"/>
    <property type="match status" value="1"/>
</dbReference>
<dbReference type="PANTHER" id="PTHR12931">
    <property type="entry name" value="UBIQUITIN THIOLESTERASE PROTEIN OTUB"/>
    <property type="match status" value="1"/>
</dbReference>
<protein>
    <recommendedName>
        <fullName evidence="2">ubiquitinyl hydrolase 1</fullName>
        <ecNumber evidence="2">3.4.19.12</ecNumber>
    </recommendedName>
</protein>
<keyword evidence="4" id="KW-0833">Ubl conjugation pathway</keyword>
<dbReference type="Gene3D" id="3.30.200.60">
    <property type="entry name" value="Peptidase C65 Otubain, subdomain 1"/>
    <property type="match status" value="1"/>
</dbReference>
<sequence>MACSAKPGAERGGRREEVRNLGPREPIQTLADEFKFNTLFGEKVNALRVQGYRGWRRVRGDGNCFYRSVGFALLEQCVAADVHDPQRAKWLSELRKRLQTVRLDEAYRASHDELLSCVERLLCGVAWQVLDADLSPLEVLYRSFIVQNTVDLALIRAVRHLVADHLVSNADSLGESGISYDVVCMAQGYDNVSDFCRKVVLPLGVEAEGIVLNGVPQALGIDLRVALLDRSGSGDVAFCDYSSSGSDTIVSPCAAREVPLVHVQLRPGHYDVLYFCNSGLCSDDHAESEHL</sequence>
<proteinExistence type="predicted"/>
<organism evidence="9">
    <name type="scientific">Noctiluca scintillans</name>
    <name type="common">Sea sparkle</name>
    <name type="synonym">Red tide dinoflagellate</name>
    <dbReference type="NCBI Taxonomy" id="2966"/>
    <lineage>
        <taxon>Eukaryota</taxon>
        <taxon>Sar</taxon>
        <taxon>Alveolata</taxon>
        <taxon>Dinophyceae</taxon>
        <taxon>Noctilucales</taxon>
        <taxon>Noctilucaceae</taxon>
        <taxon>Noctiluca</taxon>
    </lineage>
</organism>
<dbReference type="EC" id="3.4.19.12" evidence="2"/>
<feature type="domain" description="OTU" evidence="8">
    <location>
        <begin position="53"/>
        <end position="172"/>
    </location>
</feature>
<dbReference type="AlphaFoldDB" id="A0A7S1B1P2"/>
<evidence type="ECO:0000313" key="9">
    <source>
        <dbReference type="EMBL" id="CAD8872139.1"/>
    </source>
</evidence>
<evidence type="ECO:0000256" key="2">
    <source>
        <dbReference type="ARBA" id="ARBA00012759"/>
    </source>
</evidence>
<name>A0A7S1B1P2_NOCSC</name>
<dbReference type="Gene3D" id="1.20.1300.20">
    <property type="entry name" value="Peptidase C65 Otubain, subdomain 2"/>
    <property type="match status" value="1"/>
</dbReference>
<evidence type="ECO:0000256" key="1">
    <source>
        <dbReference type="ARBA" id="ARBA00000707"/>
    </source>
</evidence>
<keyword evidence="3" id="KW-0645">Protease</keyword>
<dbReference type="Pfam" id="PF10275">
    <property type="entry name" value="Peptidase_C65"/>
    <property type="match status" value="1"/>
</dbReference>
<dbReference type="InterPro" id="IPR019400">
    <property type="entry name" value="Peptidase_C65_otubain"/>
</dbReference>